<dbReference type="RefSeq" id="XP_002552272.1">
    <property type="nucleotide sequence ID" value="XM_002552226.1"/>
</dbReference>
<name>C5DDH3_LACTC</name>
<proteinExistence type="predicted"/>
<dbReference type="PANTHER" id="PTHR28072">
    <property type="entry name" value="CRUCIFORM CUTTING ENDONUCLEASE 1, MITOCHONDRIAL-RELATED"/>
    <property type="match status" value="1"/>
</dbReference>
<dbReference type="InterPro" id="IPR036397">
    <property type="entry name" value="RNaseH_sf"/>
</dbReference>
<gene>
    <name evidence="2" type="ordered locus">KLTH0C00990g</name>
</gene>
<dbReference type="Gene3D" id="3.30.420.10">
    <property type="entry name" value="Ribonuclease H-like superfamily/Ribonuclease H"/>
    <property type="match status" value="1"/>
</dbReference>
<evidence type="ECO:0000259" key="1">
    <source>
        <dbReference type="Pfam" id="PF09159"/>
    </source>
</evidence>
<dbReference type="GO" id="GO:0005739">
    <property type="term" value="C:mitochondrion"/>
    <property type="evidence" value="ECO:0007669"/>
    <property type="project" value="TreeGrafter"/>
</dbReference>
<dbReference type="GO" id="GO:0070336">
    <property type="term" value="F:flap-structured DNA binding"/>
    <property type="evidence" value="ECO:0007669"/>
    <property type="project" value="TreeGrafter"/>
</dbReference>
<dbReference type="GO" id="GO:0000402">
    <property type="term" value="F:crossed form four-way junction DNA binding"/>
    <property type="evidence" value="ECO:0007669"/>
    <property type="project" value="TreeGrafter"/>
</dbReference>
<dbReference type="InterPro" id="IPR015242">
    <property type="entry name" value="Ydc2_cat"/>
</dbReference>
<protein>
    <submittedName>
        <fullName evidence="2">KLTH0C00990p</fullName>
    </submittedName>
</protein>
<dbReference type="OMA" id="DTGISNF"/>
<dbReference type="GO" id="GO:0004520">
    <property type="term" value="F:DNA endonuclease activity"/>
    <property type="evidence" value="ECO:0007669"/>
    <property type="project" value="TreeGrafter"/>
</dbReference>
<dbReference type="HOGENOM" id="CLU_055501_0_0_1"/>
<dbReference type="eggNOG" id="ENOG502S4DK">
    <property type="taxonomic scope" value="Eukaryota"/>
</dbReference>
<feature type="domain" description="Mitochondrial resolvase Ydc2 catalytic" evidence="1">
    <location>
        <begin position="70"/>
        <end position="318"/>
    </location>
</feature>
<dbReference type="OrthoDB" id="5552842at2759"/>
<dbReference type="CDD" id="cd16963">
    <property type="entry name" value="CCE1"/>
    <property type="match status" value="1"/>
</dbReference>
<dbReference type="Proteomes" id="UP000002036">
    <property type="component" value="Chromosome C"/>
</dbReference>
<dbReference type="AlphaFoldDB" id="C5DDH3"/>
<accession>C5DDH3</accession>
<evidence type="ECO:0000313" key="2">
    <source>
        <dbReference type="EMBL" id="CAR21834.1"/>
    </source>
</evidence>
<dbReference type="InterPro" id="IPR012337">
    <property type="entry name" value="RNaseH-like_sf"/>
</dbReference>
<dbReference type="GO" id="GO:0000403">
    <property type="term" value="F:Y-form DNA binding"/>
    <property type="evidence" value="ECO:0007669"/>
    <property type="project" value="TreeGrafter"/>
</dbReference>
<dbReference type="GeneID" id="8291130"/>
<dbReference type="SUPFAM" id="SSF53098">
    <property type="entry name" value="Ribonuclease H-like"/>
    <property type="match status" value="1"/>
</dbReference>
<dbReference type="FunCoup" id="C5DDH3">
    <property type="interactions" value="35"/>
</dbReference>
<sequence>MHKAGVGRSTLEALDWCCHKSDAKTLKKLAFSVGSRVGTTKAIITENILDQCGILNQLAAMRTQRGNLSITAVDLGLENFAYSRFSWAASDNIPRLVKWDKIRLDGAFIDLKMQKLQLAPKHMALLGQKLTEVLMLDPTDVFVIERQRTRTLGSANVPDPILKVNALEYTLFAFLRSKALYSRPAESPGQRLDYIVESSDPKKMTEYWCNSIPTNALLDSTFGAGSPKAKLKARSSALTKMLKIALTKSMLMERTNPKFEVPEIINKNLGSLPLAKKFSLFDLLGLGEAAGKSKEDDLADSLLHGLAWLQWTKTFEELKNTIEPSRSSTQALEIFKGFVETKSQELSNYSMSCISRL</sequence>
<evidence type="ECO:0000313" key="3">
    <source>
        <dbReference type="Proteomes" id="UP000002036"/>
    </source>
</evidence>
<dbReference type="InParanoid" id="C5DDH3"/>
<dbReference type="PANTHER" id="PTHR28072:SF1">
    <property type="entry name" value="CRUCIFORM CUTTING ENDONUCLEASE 1, MITOCHONDRIAL-RELATED"/>
    <property type="match status" value="1"/>
</dbReference>
<reference evidence="2 3" key="1">
    <citation type="journal article" date="2009" name="Genome Res.">
        <title>Comparative genomics of protoploid Saccharomycetaceae.</title>
        <authorList>
            <consortium name="The Genolevures Consortium"/>
            <person name="Souciet J.-L."/>
            <person name="Dujon B."/>
            <person name="Gaillardin C."/>
            <person name="Johnston M."/>
            <person name="Baret P.V."/>
            <person name="Cliften P."/>
            <person name="Sherman D.J."/>
            <person name="Weissenbach J."/>
            <person name="Westhof E."/>
            <person name="Wincker P."/>
            <person name="Jubin C."/>
            <person name="Poulain J."/>
            <person name="Barbe V."/>
            <person name="Segurens B."/>
            <person name="Artiguenave F."/>
            <person name="Anthouard V."/>
            <person name="Vacherie B."/>
            <person name="Val M.-E."/>
            <person name="Fulton R.S."/>
            <person name="Minx P."/>
            <person name="Wilson R."/>
            <person name="Durrens P."/>
            <person name="Jean G."/>
            <person name="Marck C."/>
            <person name="Martin T."/>
            <person name="Nikolski M."/>
            <person name="Rolland T."/>
            <person name="Seret M.-L."/>
            <person name="Casaregola S."/>
            <person name="Despons L."/>
            <person name="Fairhead C."/>
            <person name="Fischer G."/>
            <person name="Lafontaine I."/>
            <person name="Leh V."/>
            <person name="Lemaire M."/>
            <person name="de Montigny J."/>
            <person name="Neuveglise C."/>
            <person name="Thierry A."/>
            <person name="Blanc-Lenfle I."/>
            <person name="Bleykasten C."/>
            <person name="Diffels J."/>
            <person name="Fritsch E."/>
            <person name="Frangeul L."/>
            <person name="Goeffon A."/>
            <person name="Jauniaux N."/>
            <person name="Kachouri-Lafond R."/>
            <person name="Payen C."/>
            <person name="Potier S."/>
            <person name="Pribylova L."/>
            <person name="Ozanne C."/>
            <person name="Richard G.-F."/>
            <person name="Sacerdot C."/>
            <person name="Straub M.-L."/>
            <person name="Talla E."/>
        </authorList>
    </citation>
    <scope>NUCLEOTIDE SEQUENCE [LARGE SCALE GENOMIC DNA]</scope>
    <source>
        <strain evidence="3">ATCC 56472 / CBS 6340 / NRRL Y-8284</strain>
    </source>
</reference>
<dbReference type="KEGG" id="lth:KLTH0C00990g"/>
<organism evidence="2 3">
    <name type="scientific">Lachancea thermotolerans (strain ATCC 56472 / CBS 6340 / NRRL Y-8284)</name>
    <name type="common">Yeast</name>
    <name type="synonym">Kluyveromyces thermotolerans</name>
    <dbReference type="NCBI Taxonomy" id="559295"/>
    <lineage>
        <taxon>Eukaryota</taxon>
        <taxon>Fungi</taxon>
        <taxon>Dikarya</taxon>
        <taxon>Ascomycota</taxon>
        <taxon>Saccharomycotina</taxon>
        <taxon>Saccharomycetes</taxon>
        <taxon>Saccharomycetales</taxon>
        <taxon>Saccharomycetaceae</taxon>
        <taxon>Lachancea</taxon>
    </lineage>
</organism>
<dbReference type="Pfam" id="PF09159">
    <property type="entry name" value="Ydc2-catalyt"/>
    <property type="match status" value="1"/>
</dbReference>
<dbReference type="InterPro" id="IPR039197">
    <property type="entry name" value="Mrs1/Cce1"/>
</dbReference>
<dbReference type="STRING" id="559295.C5DDH3"/>
<dbReference type="EMBL" id="CU928167">
    <property type="protein sequence ID" value="CAR21834.1"/>
    <property type="molecule type" value="Genomic_DNA"/>
</dbReference>
<keyword evidence="3" id="KW-1185">Reference proteome</keyword>